<comment type="caution">
    <text evidence="1">The sequence shown here is derived from an EMBL/GenBank/DDBJ whole genome shotgun (WGS) entry which is preliminary data.</text>
</comment>
<organism evidence="1 2">
    <name type="scientific">Brachionus plicatilis</name>
    <name type="common">Marine rotifer</name>
    <name type="synonym">Brachionus muelleri</name>
    <dbReference type="NCBI Taxonomy" id="10195"/>
    <lineage>
        <taxon>Eukaryota</taxon>
        <taxon>Metazoa</taxon>
        <taxon>Spiralia</taxon>
        <taxon>Gnathifera</taxon>
        <taxon>Rotifera</taxon>
        <taxon>Eurotatoria</taxon>
        <taxon>Monogononta</taxon>
        <taxon>Pseudotrocha</taxon>
        <taxon>Ploima</taxon>
        <taxon>Brachionidae</taxon>
        <taxon>Brachionus</taxon>
    </lineage>
</organism>
<gene>
    <name evidence="1" type="ORF">BpHYR1_043246</name>
</gene>
<name>A0A3M7R3R1_BRAPC</name>
<reference evidence="1 2" key="1">
    <citation type="journal article" date="2018" name="Sci. Rep.">
        <title>Genomic signatures of local adaptation to the degree of environmental predictability in rotifers.</title>
        <authorList>
            <person name="Franch-Gras L."/>
            <person name="Hahn C."/>
            <person name="Garcia-Roger E.M."/>
            <person name="Carmona M.J."/>
            <person name="Serra M."/>
            <person name="Gomez A."/>
        </authorList>
    </citation>
    <scope>NUCLEOTIDE SEQUENCE [LARGE SCALE GENOMIC DNA]</scope>
    <source>
        <strain evidence="1">HYR1</strain>
    </source>
</reference>
<dbReference type="EMBL" id="REGN01004356">
    <property type="protein sequence ID" value="RNA17875.1"/>
    <property type="molecule type" value="Genomic_DNA"/>
</dbReference>
<protein>
    <submittedName>
        <fullName evidence="1">Uncharacterized protein</fullName>
    </submittedName>
</protein>
<accession>A0A3M7R3R1</accession>
<evidence type="ECO:0000313" key="1">
    <source>
        <dbReference type="EMBL" id="RNA17875.1"/>
    </source>
</evidence>
<keyword evidence="2" id="KW-1185">Reference proteome</keyword>
<sequence>MRIATLTISYLNKILLKKNIKNIIEEVSSIEVSSSLSLLLVPFASFVISSDIFIGKCKTNLSPSNACLYH</sequence>
<proteinExistence type="predicted"/>
<dbReference type="AlphaFoldDB" id="A0A3M7R3R1"/>
<dbReference type="Proteomes" id="UP000276133">
    <property type="component" value="Unassembled WGS sequence"/>
</dbReference>
<evidence type="ECO:0000313" key="2">
    <source>
        <dbReference type="Proteomes" id="UP000276133"/>
    </source>
</evidence>